<dbReference type="UniPathway" id="UPA00085"/>
<evidence type="ECO:0000256" key="6">
    <source>
        <dbReference type="ARBA" id="ARBA00023098"/>
    </source>
</evidence>
<evidence type="ECO:0000256" key="9">
    <source>
        <dbReference type="ARBA" id="ARBA00023264"/>
    </source>
</evidence>
<keyword evidence="6 10" id="KW-0443">Lipid metabolism</keyword>
<evidence type="ECO:0000256" key="8">
    <source>
        <dbReference type="ARBA" id="ARBA00023209"/>
    </source>
</evidence>
<dbReference type="EC" id="2.3.1.275" evidence="10"/>
<dbReference type="SMART" id="SM01207">
    <property type="entry name" value="G3P_acyltransf"/>
    <property type="match status" value="1"/>
</dbReference>
<dbReference type="GO" id="GO:0008654">
    <property type="term" value="P:phospholipid biosynthetic process"/>
    <property type="evidence" value="ECO:0007669"/>
    <property type="project" value="UniProtKB-UniRule"/>
</dbReference>
<comment type="function">
    <text evidence="10">Catalyzes the transfer of an acyl group from acyl-phosphate (acyl-PO(4)) to glycerol-3-phosphate (G3P) to form lysophosphatidic acid (LPA). This enzyme utilizes acyl-phosphate as fatty acyl donor, but not acyl-CoA or acyl-ACP.</text>
</comment>
<feature type="transmembrane region" description="Helical" evidence="10">
    <location>
        <begin position="91"/>
        <end position="108"/>
    </location>
</feature>
<dbReference type="PANTHER" id="PTHR30309:SF0">
    <property type="entry name" value="GLYCEROL-3-PHOSPHATE ACYLTRANSFERASE-RELATED"/>
    <property type="match status" value="1"/>
</dbReference>
<keyword evidence="5 10" id="KW-1133">Transmembrane helix</keyword>
<sequence>MELDEGYKAMLMSLQIATVCGYLLGSIPFGLVLTRMAGLGDIRKIGSGNIGATNVLRTGRKGLAFLTLIGDAGKGAFAALLFTHLSGVEQGIFAGGAAVIGHMFPVWLRFKGGKGVATTLGTLAAVNWVMGLCAALTWLVMALIFRISSLSALIAMIAAPLAAFFIANDPGAGWLGVFLAVIVWAAHHANIGRLLRGEEPKIGQKKKQPEEDSPATEN</sequence>
<feature type="transmembrane region" description="Helical" evidence="10">
    <location>
        <begin position="120"/>
        <end position="141"/>
    </location>
</feature>
<evidence type="ECO:0000313" key="12">
    <source>
        <dbReference type="Proteomes" id="UP000253226"/>
    </source>
</evidence>
<comment type="similarity">
    <text evidence="10">Belongs to the PlsY family.</text>
</comment>
<feature type="transmembrane region" description="Helical" evidence="10">
    <location>
        <begin position="63"/>
        <end position="85"/>
    </location>
</feature>
<comment type="caution">
    <text evidence="11">The sequence shown here is derived from an EMBL/GenBank/DDBJ whole genome shotgun (WGS) entry which is preliminary data.</text>
</comment>
<dbReference type="Pfam" id="PF02660">
    <property type="entry name" value="G3P_acyltransf"/>
    <property type="match status" value="1"/>
</dbReference>
<reference evidence="11 12" key="1">
    <citation type="submission" date="2014-07" db="EMBL/GenBank/DDBJ databases">
        <title>Draft genome sequence of Thalassospira profundimaris 35.</title>
        <authorList>
            <person name="Lai Q."/>
            <person name="Shao Z."/>
        </authorList>
    </citation>
    <scope>NUCLEOTIDE SEQUENCE [LARGE SCALE GENOMIC DNA]</scope>
    <source>
        <strain evidence="11 12">35</strain>
    </source>
</reference>
<comment type="subunit">
    <text evidence="10">Probably interacts with PlsX.</text>
</comment>
<proteinExistence type="inferred from homology"/>
<gene>
    <name evidence="10" type="primary">plsY</name>
    <name evidence="11" type="ORF">TH19_12190</name>
</gene>
<keyword evidence="11" id="KW-0012">Acyltransferase</keyword>
<dbReference type="EMBL" id="JPWF01000007">
    <property type="protein sequence ID" value="RCK36678.1"/>
    <property type="molecule type" value="Genomic_DNA"/>
</dbReference>
<name>A0A367W5F7_9PROT</name>
<keyword evidence="3 10" id="KW-0808">Transferase</keyword>
<evidence type="ECO:0000256" key="4">
    <source>
        <dbReference type="ARBA" id="ARBA00022692"/>
    </source>
</evidence>
<dbReference type="GO" id="GO:0005886">
    <property type="term" value="C:plasma membrane"/>
    <property type="evidence" value="ECO:0007669"/>
    <property type="project" value="UniProtKB-SubCell"/>
</dbReference>
<dbReference type="InterPro" id="IPR003811">
    <property type="entry name" value="G3P_acylTferase_PlsY"/>
</dbReference>
<keyword evidence="9 10" id="KW-1208">Phospholipid metabolism</keyword>
<comment type="pathway">
    <text evidence="10">Lipid metabolism; phospholipid metabolism.</text>
</comment>
<accession>A0A367W5F7</accession>
<comment type="subcellular location">
    <subcellularLocation>
        <location evidence="10">Cell membrane</location>
        <topology evidence="10">Multi-pass membrane protein</topology>
    </subcellularLocation>
</comment>
<evidence type="ECO:0000313" key="11">
    <source>
        <dbReference type="EMBL" id="RCK36678.1"/>
    </source>
</evidence>
<keyword evidence="4 10" id="KW-0812">Transmembrane</keyword>
<evidence type="ECO:0000256" key="5">
    <source>
        <dbReference type="ARBA" id="ARBA00022989"/>
    </source>
</evidence>
<dbReference type="AlphaFoldDB" id="A0A367W5F7"/>
<feature type="transmembrane region" description="Helical" evidence="10">
    <location>
        <begin position="174"/>
        <end position="191"/>
    </location>
</feature>
<dbReference type="GO" id="GO:0043772">
    <property type="term" value="F:acyl-phosphate glycerol-3-phosphate acyltransferase activity"/>
    <property type="evidence" value="ECO:0007669"/>
    <property type="project" value="UniProtKB-UniRule"/>
</dbReference>
<dbReference type="PANTHER" id="PTHR30309">
    <property type="entry name" value="INNER MEMBRANE PROTEIN YGIH"/>
    <property type="match status" value="1"/>
</dbReference>
<dbReference type="NCBIfam" id="TIGR00023">
    <property type="entry name" value="glycerol-3-phosphate 1-O-acyltransferase PlsY"/>
    <property type="match status" value="1"/>
</dbReference>
<evidence type="ECO:0000256" key="2">
    <source>
        <dbReference type="ARBA" id="ARBA00022516"/>
    </source>
</evidence>
<keyword evidence="8 10" id="KW-0594">Phospholipid biosynthesis</keyword>
<evidence type="ECO:0000256" key="3">
    <source>
        <dbReference type="ARBA" id="ARBA00022679"/>
    </source>
</evidence>
<keyword evidence="7 10" id="KW-0472">Membrane</keyword>
<keyword evidence="1 10" id="KW-1003">Cell membrane</keyword>
<evidence type="ECO:0000256" key="7">
    <source>
        <dbReference type="ARBA" id="ARBA00023136"/>
    </source>
</evidence>
<evidence type="ECO:0000256" key="1">
    <source>
        <dbReference type="ARBA" id="ARBA00022475"/>
    </source>
</evidence>
<comment type="catalytic activity">
    <reaction evidence="10">
        <text>an acyl phosphate + sn-glycerol 3-phosphate = a 1-acyl-sn-glycero-3-phosphate + phosphate</text>
        <dbReference type="Rhea" id="RHEA:34075"/>
        <dbReference type="ChEBI" id="CHEBI:43474"/>
        <dbReference type="ChEBI" id="CHEBI:57597"/>
        <dbReference type="ChEBI" id="CHEBI:57970"/>
        <dbReference type="ChEBI" id="CHEBI:59918"/>
        <dbReference type="EC" id="2.3.1.275"/>
    </reaction>
</comment>
<dbReference type="OrthoDB" id="9777124at2"/>
<protein>
    <recommendedName>
        <fullName evidence="10">Glycerol-3-phosphate acyltransferase</fullName>
    </recommendedName>
    <alternativeName>
        <fullName evidence="10">Acyl-PO4 G3P acyltransferase</fullName>
    </alternativeName>
    <alternativeName>
        <fullName evidence="10">Acyl-phosphate--glycerol-3-phosphate acyltransferase</fullName>
    </alternativeName>
    <alternativeName>
        <fullName evidence="10">G3P acyltransferase</fullName>
        <shortName evidence="10">GPAT</shortName>
        <ecNumber evidence="10">2.3.1.275</ecNumber>
    </alternativeName>
    <alternativeName>
        <fullName evidence="10">Lysophosphatidic acid synthase</fullName>
        <shortName evidence="10">LPA synthase</shortName>
    </alternativeName>
</protein>
<organism evidence="11 12">
    <name type="scientific">Thalassospira profundimaris</name>
    <dbReference type="NCBI Taxonomy" id="502049"/>
    <lineage>
        <taxon>Bacteria</taxon>
        <taxon>Pseudomonadati</taxon>
        <taxon>Pseudomonadota</taxon>
        <taxon>Alphaproteobacteria</taxon>
        <taxon>Rhodospirillales</taxon>
        <taxon>Thalassospiraceae</taxon>
        <taxon>Thalassospira</taxon>
    </lineage>
</organism>
<dbReference type="Proteomes" id="UP000253226">
    <property type="component" value="Unassembled WGS sequence"/>
</dbReference>
<evidence type="ECO:0000256" key="10">
    <source>
        <dbReference type="HAMAP-Rule" id="MF_01043"/>
    </source>
</evidence>
<feature type="transmembrane region" description="Helical" evidence="10">
    <location>
        <begin position="12"/>
        <end position="34"/>
    </location>
</feature>
<dbReference type="HAMAP" id="MF_01043">
    <property type="entry name" value="PlsY"/>
    <property type="match status" value="1"/>
</dbReference>
<dbReference type="RefSeq" id="WP_114102556.1">
    <property type="nucleotide sequence ID" value="NZ_JPWF01000007.1"/>
</dbReference>
<keyword evidence="2 10" id="KW-0444">Lipid biosynthesis</keyword>